<feature type="domain" description="CDT1 Geminin-binding" evidence="4">
    <location>
        <begin position="157"/>
        <end position="306"/>
    </location>
</feature>
<dbReference type="PANTHER" id="PTHR28637">
    <property type="entry name" value="DNA REPLICATION FACTOR CDT1"/>
    <property type="match status" value="1"/>
</dbReference>
<feature type="compositionally biased region" description="Low complexity" evidence="3">
    <location>
        <begin position="738"/>
        <end position="754"/>
    </location>
</feature>
<dbReference type="EMBL" id="JBJQOH010000003">
    <property type="protein sequence ID" value="KAL3691208.1"/>
    <property type="molecule type" value="Genomic_DNA"/>
</dbReference>
<organism evidence="5 6">
    <name type="scientific">Riccia sorocarpa</name>
    <dbReference type="NCBI Taxonomy" id="122646"/>
    <lineage>
        <taxon>Eukaryota</taxon>
        <taxon>Viridiplantae</taxon>
        <taxon>Streptophyta</taxon>
        <taxon>Embryophyta</taxon>
        <taxon>Marchantiophyta</taxon>
        <taxon>Marchantiopsida</taxon>
        <taxon>Marchantiidae</taxon>
        <taxon>Marchantiales</taxon>
        <taxon>Ricciaceae</taxon>
        <taxon>Riccia</taxon>
    </lineage>
</organism>
<protein>
    <recommendedName>
        <fullName evidence="4">CDT1 Geminin-binding domain-containing protein</fullName>
    </recommendedName>
</protein>
<keyword evidence="2" id="KW-0131">Cell cycle</keyword>
<feature type="compositionally biased region" description="Low complexity" evidence="3">
    <location>
        <begin position="244"/>
        <end position="255"/>
    </location>
</feature>
<keyword evidence="6" id="KW-1185">Reference proteome</keyword>
<dbReference type="InterPro" id="IPR036390">
    <property type="entry name" value="WH_DNA-bd_sf"/>
</dbReference>
<dbReference type="Proteomes" id="UP001633002">
    <property type="component" value="Unassembled WGS sequence"/>
</dbReference>
<proteinExistence type="inferred from homology"/>
<dbReference type="PANTHER" id="PTHR28637:SF1">
    <property type="entry name" value="DNA REPLICATION FACTOR CDT1"/>
    <property type="match status" value="1"/>
</dbReference>
<feature type="region of interest" description="Disordered" evidence="3">
    <location>
        <begin position="621"/>
        <end position="703"/>
    </location>
</feature>
<feature type="region of interest" description="Disordered" evidence="3">
    <location>
        <begin position="558"/>
        <end position="582"/>
    </location>
</feature>
<dbReference type="Pfam" id="PF08839">
    <property type="entry name" value="CDT1"/>
    <property type="match status" value="1"/>
</dbReference>
<dbReference type="Pfam" id="PF16679">
    <property type="entry name" value="CDT1_C"/>
    <property type="match status" value="1"/>
</dbReference>
<feature type="region of interest" description="Disordered" evidence="3">
    <location>
        <begin position="244"/>
        <end position="274"/>
    </location>
</feature>
<feature type="compositionally biased region" description="Polar residues" evidence="3">
    <location>
        <begin position="530"/>
        <end position="542"/>
    </location>
</feature>
<dbReference type="InterPro" id="IPR032054">
    <property type="entry name" value="Cdt1_C"/>
</dbReference>
<dbReference type="Gene3D" id="1.10.10.1420">
    <property type="entry name" value="DNA replication factor Cdt1, C-terminal WH domain"/>
    <property type="match status" value="1"/>
</dbReference>
<reference evidence="5 6" key="1">
    <citation type="submission" date="2024-09" db="EMBL/GenBank/DDBJ databases">
        <title>Chromosome-scale assembly of Riccia sorocarpa.</title>
        <authorList>
            <person name="Paukszto L."/>
        </authorList>
    </citation>
    <scope>NUCLEOTIDE SEQUENCE [LARGE SCALE GENOMIC DNA]</scope>
    <source>
        <strain evidence="5">LP-2024</strain>
        <tissue evidence="5">Aerial parts of the thallus</tissue>
    </source>
</reference>
<dbReference type="CDD" id="cd08767">
    <property type="entry name" value="Cdt1_c"/>
    <property type="match status" value="1"/>
</dbReference>
<evidence type="ECO:0000256" key="1">
    <source>
        <dbReference type="ARBA" id="ARBA00008356"/>
    </source>
</evidence>
<feature type="region of interest" description="Disordered" evidence="3">
    <location>
        <begin position="75"/>
        <end position="100"/>
    </location>
</feature>
<sequence>MDQGSSRNSEMQFDQGIDAVKQSRGLLSFRSRKLLNLLEKGTVASAALTGSVSEAQKNVPASRVSTSARDIKLQVVANPPEQQPQTPVRDAKKDDSGKTVVEVKKTVRTIVTRRGGGFSLHPKNGEPGETPSKTPGESSPKGVATGPALSKKKQPVLPPKLKLLETFYEGLEAAVSLLSCRRQMCTLKTVCKTVEQMSKRRFLRCHLAQLKFLFPEVLELDYVRVPDQDSRREVWDLRITLRSYSSSPHPSTGSPLKKGASATASPSRGERNAQTLARRKEFHSRLLKFAGSHGEDVDVPQGSLPERPLGGQSLPSAAVSVSTTIDPKNQSPNGKVVAARQTNSNEEYQEVYNAEVPAVKGVAKLRENSEEVYEFSIVQARHVSERKSEIGSQFSSSLKPHFQQRERELSLVEKSPVPEIPGRGLSSHFSPSFRPKFQETQKEILSGSNTSSGSGPSEAHLLSAAIASRTIKRWSSSSEDISEPVLEAVISGEGSSSGRRTEDLNAGTVPLREKEKVELPEFSPAIKESPSGQQILSSTPSTGEKFLLSSAAMTPCSRRKTEELVSISTPSSSARTSGDSMPNTPYTGGITGIYSPPECHTPAFLSPSRGYQYSQVCETLKRKEASPSDSAAPVTRSQGTMRSLRFGSPMRPPRLPPSSNQPEGPAPRTPQVGMTSVEVTPSKPSHFQSPSSHISSSAVATPEQNPTLVEASYFSPVKPQRSRALQFSTPEKGHDGGASSAAAKSLSTPTSSSKIPEGASAGGIMKPPMFMTPPKAQTLRAPATPVPPTPVRSVLCSPPKRTKFNRGSLFSGEEASEEAEERVPSPASHKLEFDAGLTLDIPCETPEVNVVSEARVKAESFATPVKEATFEVGKVSSYVSEADLAIIDILPPELVNSVREKERKMKDENTKELMLQKKRQQVLASLPKMFNQLRLIFQSMKRTVLPRSELIKNVLSTNPDITDRFEVEERLKLLTELAPDWITKQPSANGDYIYRINKNANVTKIQKKILEAH</sequence>
<evidence type="ECO:0000313" key="5">
    <source>
        <dbReference type="EMBL" id="KAL3691208.1"/>
    </source>
</evidence>
<feature type="compositionally biased region" description="Low complexity" evidence="3">
    <location>
        <begin position="684"/>
        <end position="697"/>
    </location>
</feature>
<accession>A0ABD3HIF8</accession>
<feature type="compositionally biased region" description="Polar residues" evidence="3">
    <location>
        <begin position="313"/>
        <end position="333"/>
    </location>
</feature>
<dbReference type="SMART" id="SM01075">
    <property type="entry name" value="CDT1"/>
    <property type="match status" value="1"/>
</dbReference>
<dbReference type="InterPro" id="IPR014939">
    <property type="entry name" value="CDT1_Gemini-bd-like"/>
</dbReference>
<feature type="compositionally biased region" description="Low complexity" evidence="3">
    <location>
        <begin position="566"/>
        <end position="580"/>
    </location>
</feature>
<feature type="compositionally biased region" description="Basic and acidic residues" evidence="3">
    <location>
        <begin position="89"/>
        <end position="100"/>
    </location>
</feature>
<feature type="region of interest" description="Disordered" evidence="3">
    <location>
        <begin position="778"/>
        <end position="827"/>
    </location>
</feature>
<evidence type="ECO:0000259" key="4">
    <source>
        <dbReference type="SMART" id="SM01075"/>
    </source>
</evidence>
<gene>
    <name evidence="5" type="ORF">R1sor_004859</name>
</gene>
<feature type="region of interest" description="Disordered" evidence="3">
    <location>
        <begin position="492"/>
        <end position="543"/>
    </location>
</feature>
<name>A0ABD3HIF8_9MARC</name>
<evidence type="ECO:0000313" key="6">
    <source>
        <dbReference type="Proteomes" id="UP001633002"/>
    </source>
</evidence>
<dbReference type="AlphaFoldDB" id="A0ABD3HIF8"/>
<dbReference type="InterPro" id="IPR045173">
    <property type="entry name" value="Cdt1"/>
</dbReference>
<feature type="compositionally biased region" description="Polar residues" evidence="3">
    <location>
        <begin position="672"/>
        <end position="683"/>
    </location>
</feature>
<evidence type="ECO:0000256" key="3">
    <source>
        <dbReference type="SAM" id="MobiDB-lite"/>
    </source>
</evidence>
<comment type="caution">
    <text evidence="5">The sequence shown here is derived from an EMBL/GenBank/DDBJ whole genome shotgun (WGS) entry which is preliminary data.</text>
</comment>
<dbReference type="InterPro" id="IPR038090">
    <property type="entry name" value="Cdt1_C_WH_dom_sf"/>
</dbReference>
<dbReference type="SUPFAM" id="SSF46785">
    <property type="entry name" value="Winged helix' DNA-binding domain"/>
    <property type="match status" value="1"/>
</dbReference>
<feature type="region of interest" description="Disordered" evidence="3">
    <location>
        <begin position="715"/>
        <end position="766"/>
    </location>
</feature>
<feature type="region of interest" description="Disordered" evidence="3">
    <location>
        <begin position="293"/>
        <end position="335"/>
    </location>
</feature>
<feature type="region of interest" description="Disordered" evidence="3">
    <location>
        <begin position="112"/>
        <end position="153"/>
    </location>
</feature>
<comment type="similarity">
    <text evidence="1">Belongs to the Cdt1 family.</text>
</comment>
<evidence type="ECO:0000256" key="2">
    <source>
        <dbReference type="ARBA" id="ARBA00023306"/>
    </source>
</evidence>